<reference evidence="2" key="1">
    <citation type="journal article" date="2016" name="Nat. Biotechnol.">
        <title>Sequencing wild and cultivated cassava and related species reveals extensive interspecific hybridization and genetic diversity.</title>
        <authorList>
            <person name="Bredeson J.V."/>
            <person name="Lyons J.B."/>
            <person name="Prochnik S.E."/>
            <person name="Wu G.A."/>
            <person name="Ha C.M."/>
            <person name="Edsinger-Gonzales E."/>
            <person name="Grimwood J."/>
            <person name="Schmutz J."/>
            <person name="Rabbi I.Y."/>
            <person name="Egesi C."/>
            <person name="Nauluvula P."/>
            <person name="Lebot V."/>
            <person name="Ndunguru J."/>
            <person name="Mkamilo G."/>
            <person name="Bart R.S."/>
            <person name="Setter T.L."/>
            <person name="Gleadow R.M."/>
            <person name="Kulakow P."/>
            <person name="Ferguson M.E."/>
            <person name="Rounsley S."/>
            <person name="Rokhsar D.S."/>
        </authorList>
    </citation>
    <scope>NUCLEOTIDE SEQUENCE [LARGE SCALE GENOMIC DNA]</scope>
    <source>
        <strain evidence="2">cv. AM560-2</strain>
    </source>
</reference>
<proteinExistence type="predicted"/>
<gene>
    <name evidence="1" type="ORF">MANES_08G092911v8</name>
</gene>
<dbReference type="EMBL" id="CM004394">
    <property type="protein sequence ID" value="KAG8649450.1"/>
    <property type="molecule type" value="Genomic_DNA"/>
</dbReference>
<evidence type="ECO:0000313" key="2">
    <source>
        <dbReference type="Proteomes" id="UP000091857"/>
    </source>
</evidence>
<sequence length="227" mass="26106">MATTTNNDHLQNSSNPYFLHPNENSALILVSPAKAMKMVLSSKNKLQFINEYFTRNNYEIRFLKWLNDQFANVKSQIMTMDPLPNVNKVFSLVLQQERQNSNGHVIESEAFVNKTVRNYVSYGNSGYGRGHFTIGRGSRSIKVCTYCGKYKHTVDTCYRKHGFPPSFQFMNSNANIVSVEHRNSNANAIFDDHNEPVLQVPNEPYTSKEADSFKFTTEQYQRLLNLI</sequence>
<evidence type="ECO:0000313" key="1">
    <source>
        <dbReference type="EMBL" id="KAG8649450.1"/>
    </source>
</evidence>
<protein>
    <submittedName>
        <fullName evidence="1">Uncharacterized protein</fullName>
    </submittedName>
</protein>
<name>A0ACB7HAC7_MANES</name>
<accession>A0ACB7HAC7</accession>
<dbReference type="Proteomes" id="UP000091857">
    <property type="component" value="Chromosome 8"/>
</dbReference>
<organism evidence="1 2">
    <name type="scientific">Manihot esculenta</name>
    <name type="common">Cassava</name>
    <name type="synonym">Jatropha manihot</name>
    <dbReference type="NCBI Taxonomy" id="3983"/>
    <lineage>
        <taxon>Eukaryota</taxon>
        <taxon>Viridiplantae</taxon>
        <taxon>Streptophyta</taxon>
        <taxon>Embryophyta</taxon>
        <taxon>Tracheophyta</taxon>
        <taxon>Spermatophyta</taxon>
        <taxon>Magnoliopsida</taxon>
        <taxon>eudicotyledons</taxon>
        <taxon>Gunneridae</taxon>
        <taxon>Pentapetalae</taxon>
        <taxon>rosids</taxon>
        <taxon>fabids</taxon>
        <taxon>Malpighiales</taxon>
        <taxon>Euphorbiaceae</taxon>
        <taxon>Crotonoideae</taxon>
        <taxon>Manihoteae</taxon>
        <taxon>Manihot</taxon>
    </lineage>
</organism>
<keyword evidence="2" id="KW-1185">Reference proteome</keyword>
<comment type="caution">
    <text evidence="1">The sequence shown here is derived from an EMBL/GenBank/DDBJ whole genome shotgun (WGS) entry which is preliminary data.</text>
</comment>